<dbReference type="EMBL" id="BMDY01000004">
    <property type="protein sequence ID" value="GGA97717.1"/>
    <property type="molecule type" value="Genomic_DNA"/>
</dbReference>
<sequence>MQTKFDEYLDFPCDFTFKIMGVNNHTLEDEVLSVIQNLAPGDYAPKTRPSSKGNYKSITLVVTVTSKQHIETLYTEIGSIEDVRHVL</sequence>
<dbReference type="PANTHER" id="PTHR38036:SF1">
    <property type="entry name" value="UPF0250 PROTEIN YBED"/>
    <property type="match status" value="1"/>
</dbReference>
<gene>
    <name evidence="3" type="ORF">GCM10007414_08350</name>
</gene>
<proteinExistence type="inferred from homology"/>
<dbReference type="NCBIfam" id="NF003447">
    <property type="entry name" value="PRK04998.1"/>
    <property type="match status" value="1"/>
</dbReference>
<keyword evidence="4" id="KW-1185">Reference proteome</keyword>
<protein>
    <recommendedName>
        <fullName evidence="2">UPF0250 protein GCM10007414_08350</fullName>
    </recommendedName>
</protein>
<dbReference type="SUPFAM" id="SSF117991">
    <property type="entry name" value="YbeD/HP0495-like"/>
    <property type="match status" value="1"/>
</dbReference>
<dbReference type="Pfam" id="PF04359">
    <property type="entry name" value="DUF493"/>
    <property type="match status" value="1"/>
</dbReference>
<dbReference type="InterPro" id="IPR027471">
    <property type="entry name" value="YbeD-like_sf"/>
</dbReference>
<comment type="caution">
    <text evidence="3">The sequence shown here is derived from an EMBL/GenBank/DDBJ whole genome shotgun (WGS) entry which is preliminary data.</text>
</comment>
<organism evidence="3 4">
    <name type="scientific">Agarivorans gilvus</name>
    <dbReference type="NCBI Taxonomy" id="680279"/>
    <lineage>
        <taxon>Bacteria</taxon>
        <taxon>Pseudomonadati</taxon>
        <taxon>Pseudomonadota</taxon>
        <taxon>Gammaproteobacteria</taxon>
        <taxon>Alteromonadales</taxon>
        <taxon>Alteromonadaceae</taxon>
        <taxon>Agarivorans</taxon>
    </lineage>
</organism>
<comment type="similarity">
    <text evidence="1 2">Belongs to the UPF0250 family.</text>
</comment>
<dbReference type="Gene3D" id="3.30.70.260">
    <property type="match status" value="1"/>
</dbReference>
<dbReference type="Proteomes" id="UP000651977">
    <property type="component" value="Unassembled WGS sequence"/>
</dbReference>
<dbReference type="PANTHER" id="PTHR38036">
    <property type="entry name" value="UPF0250 PROTEIN YBED"/>
    <property type="match status" value="1"/>
</dbReference>
<dbReference type="InterPro" id="IPR007454">
    <property type="entry name" value="UPF0250_YbeD-like"/>
</dbReference>
<evidence type="ECO:0000256" key="2">
    <source>
        <dbReference type="HAMAP-Rule" id="MF_00659"/>
    </source>
</evidence>
<dbReference type="HAMAP" id="MF_00659">
    <property type="entry name" value="UPF0250"/>
    <property type="match status" value="1"/>
</dbReference>
<evidence type="ECO:0000313" key="3">
    <source>
        <dbReference type="EMBL" id="GGA97717.1"/>
    </source>
</evidence>
<evidence type="ECO:0000313" key="4">
    <source>
        <dbReference type="Proteomes" id="UP000651977"/>
    </source>
</evidence>
<evidence type="ECO:0000256" key="1">
    <source>
        <dbReference type="ARBA" id="ARBA00008460"/>
    </source>
</evidence>
<name>A0ABQ1HZN8_9ALTE</name>
<reference evidence="4" key="1">
    <citation type="journal article" date="2019" name="Int. J. Syst. Evol. Microbiol.">
        <title>The Global Catalogue of Microorganisms (GCM) 10K type strain sequencing project: providing services to taxonomists for standard genome sequencing and annotation.</title>
        <authorList>
            <consortium name="The Broad Institute Genomics Platform"/>
            <consortium name="The Broad Institute Genome Sequencing Center for Infectious Disease"/>
            <person name="Wu L."/>
            <person name="Ma J."/>
        </authorList>
    </citation>
    <scope>NUCLEOTIDE SEQUENCE [LARGE SCALE GENOMIC DNA]</scope>
    <source>
        <strain evidence="4">CGMCC 1.10131</strain>
    </source>
</reference>
<accession>A0ABQ1HZN8</accession>